<dbReference type="PANTHER" id="PTHR47506:SF1">
    <property type="entry name" value="HTH-TYPE TRANSCRIPTIONAL REGULATOR YJDC"/>
    <property type="match status" value="1"/>
</dbReference>
<accession>A0ABQ0A5Q2</accession>
<keyword evidence="3" id="KW-0804">Transcription</keyword>
<dbReference type="Gene3D" id="1.10.10.60">
    <property type="entry name" value="Homeodomain-like"/>
    <property type="match status" value="1"/>
</dbReference>
<evidence type="ECO:0000313" key="7">
    <source>
        <dbReference type="Proteomes" id="UP001465153"/>
    </source>
</evidence>
<evidence type="ECO:0000259" key="5">
    <source>
        <dbReference type="PROSITE" id="PS50977"/>
    </source>
</evidence>
<evidence type="ECO:0000313" key="6">
    <source>
        <dbReference type="EMBL" id="GAA6166979.1"/>
    </source>
</evidence>
<dbReference type="SUPFAM" id="SSF48498">
    <property type="entry name" value="Tetracyclin repressor-like, C-terminal domain"/>
    <property type="match status" value="1"/>
</dbReference>
<dbReference type="InterPro" id="IPR009057">
    <property type="entry name" value="Homeodomain-like_sf"/>
</dbReference>
<evidence type="ECO:0000256" key="2">
    <source>
        <dbReference type="ARBA" id="ARBA00023125"/>
    </source>
</evidence>
<comment type="caution">
    <text evidence="6">The sequence shown here is derived from an EMBL/GenBank/DDBJ whole genome shotgun (WGS) entry which is preliminary data.</text>
</comment>
<dbReference type="InterPro" id="IPR036271">
    <property type="entry name" value="Tet_transcr_reg_TetR-rel_C_sf"/>
</dbReference>
<evidence type="ECO:0000256" key="1">
    <source>
        <dbReference type="ARBA" id="ARBA00023015"/>
    </source>
</evidence>
<dbReference type="InterPro" id="IPR011075">
    <property type="entry name" value="TetR_C"/>
</dbReference>
<dbReference type="InterPro" id="IPR001647">
    <property type="entry name" value="HTH_TetR"/>
</dbReference>
<dbReference type="Pfam" id="PF16925">
    <property type="entry name" value="TetR_C_13"/>
    <property type="match status" value="1"/>
</dbReference>
<keyword evidence="1" id="KW-0805">Transcription regulation</keyword>
<dbReference type="PANTHER" id="PTHR47506">
    <property type="entry name" value="TRANSCRIPTIONAL REGULATORY PROTEIN"/>
    <property type="match status" value="1"/>
</dbReference>
<proteinExistence type="predicted"/>
<evidence type="ECO:0000256" key="4">
    <source>
        <dbReference type="PROSITE-ProRule" id="PRU00335"/>
    </source>
</evidence>
<evidence type="ECO:0000256" key="3">
    <source>
        <dbReference type="ARBA" id="ARBA00023163"/>
    </source>
</evidence>
<reference evidence="6 7" key="1">
    <citation type="submission" date="2024-04" db="EMBL/GenBank/DDBJ databases">
        <title>Draft genome sequence of Sessilibacter corallicola NBRC 116591.</title>
        <authorList>
            <person name="Miyakawa T."/>
            <person name="Kusuya Y."/>
            <person name="Miura T."/>
        </authorList>
    </citation>
    <scope>NUCLEOTIDE SEQUENCE [LARGE SCALE GENOMIC DNA]</scope>
    <source>
        <strain evidence="6 7">KU-00831-HH</strain>
    </source>
</reference>
<protein>
    <submittedName>
        <fullName evidence="6">TetR/AcrR family transcriptional regulator</fullName>
    </submittedName>
</protein>
<dbReference type="PROSITE" id="PS50977">
    <property type="entry name" value="HTH_TETR_2"/>
    <property type="match status" value="1"/>
</dbReference>
<dbReference type="Proteomes" id="UP001465153">
    <property type="component" value="Unassembled WGS sequence"/>
</dbReference>
<feature type="DNA-binding region" description="H-T-H motif" evidence="4">
    <location>
        <begin position="39"/>
        <end position="58"/>
    </location>
</feature>
<gene>
    <name evidence="6" type="ORF">NBRC116591_07890</name>
</gene>
<keyword evidence="7" id="KW-1185">Reference proteome</keyword>
<keyword evidence="2 4" id="KW-0238">DNA-binding</keyword>
<dbReference type="Gene3D" id="1.10.357.10">
    <property type="entry name" value="Tetracycline Repressor, domain 2"/>
    <property type="match status" value="1"/>
</dbReference>
<dbReference type="RefSeq" id="WP_353301751.1">
    <property type="nucleotide sequence ID" value="NZ_BAABWN010000002.1"/>
</dbReference>
<sequence>MNTEKVKRSSRGRPISFDKGQLVQSVMHKFWEQGYNNVSLNEIARDNGLTRASLYHSFDSKEALFLQALNLYIKNSPDALLDNLDEDVHVGDTFFSLMDRISEARAADERHRGCMVFNCINELITSDSALAKQLTDVLEKRRQRVNSLFAIAVKNNELPQHTDVVLCSNMFLTFLCGLSTFSKTASGEQELKQLCEGFLNSLGFYRRSATQ</sequence>
<feature type="domain" description="HTH tetR-type" evidence="5">
    <location>
        <begin position="16"/>
        <end position="76"/>
    </location>
</feature>
<organism evidence="6 7">
    <name type="scientific">Sessilibacter corallicola</name>
    <dbReference type="NCBI Taxonomy" id="2904075"/>
    <lineage>
        <taxon>Bacteria</taxon>
        <taxon>Pseudomonadati</taxon>
        <taxon>Pseudomonadota</taxon>
        <taxon>Gammaproteobacteria</taxon>
        <taxon>Cellvibrionales</taxon>
        <taxon>Cellvibrionaceae</taxon>
        <taxon>Sessilibacter</taxon>
    </lineage>
</organism>
<name>A0ABQ0A5Q2_9GAMM</name>
<dbReference type="Pfam" id="PF00440">
    <property type="entry name" value="TetR_N"/>
    <property type="match status" value="1"/>
</dbReference>
<dbReference type="SUPFAM" id="SSF46689">
    <property type="entry name" value="Homeodomain-like"/>
    <property type="match status" value="1"/>
</dbReference>
<dbReference type="PRINTS" id="PR00455">
    <property type="entry name" value="HTHTETR"/>
</dbReference>
<dbReference type="EMBL" id="BAABWN010000002">
    <property type="protein sequence ID" value="GAA6166979.1"/>
    <property type="molecule type" value="Genomic_DNA"/>
</dbReference>